<dbReference type="InterPro" id="IPR008969">
    <property type="entry name" value="CarboxyPept-like_regulatory"/>
</dbReference>
<dbReference type="Gene3D" id="2.60.40.1120">
    <property type="entry name" value="Carboxypeptidase-like, regulatory domain"/>
    <property type="match status" value="1"/>
</dbReference>
<dbReference type="SUPFAM" id="SSF49464">
    <property type="entry name" value="Carboxypeptidase regulatory domain-like"/>
    <property type="match status" value="1"/>
</dbReference>
<organism evidence="1 2">
    <name type="scientific">Brumimicrobium salinarum</name>
    <dbReference type="NCBI Taxonomy" id="2058658"/>
    <lineage>
        <taxon>Bacteria</taxon>
        <taxon>Pseudomonadati</taxon>
        <taxon>Bacteroidota</taxon>
        <taxon>Flavobacteriia</taxon>
        <taxon>Flavobacteriales</taxon>
        <taxon>Crocinitomicaceae</taxon>
        <taxon>Brumimicrobium</taxon>
    </lineage>
</organism>
<proteinExistence type="predicted"/>
<dbReference type="AlphaFoldDB" id="A0A2I0QZY8"/>
<evidence type="ECO:0000313" key="1">
    <source>
        <dbReference type="EMBL" id="PKR79888.1"/>
    </source>
</evidence>
<gene>
    <name evidence="1" type="ORF">CW751_12445</name>
</gene>
<evidence type="ECO:0000313" key="2">
    <source>
        <dbReference type="Proteomes" id="UP000236654"/>
    </source>
</evidence>
<protein>
    <recommendedName>
        <fullName evidence="3">Carboxypeptidase regulatory-like domain-containing protein</fullName>
    </recommendedName>
</protein>
<keyword evidence="2" id="KW-1185">Reference proteome</keyword>
<name>A0A2I0QZY8_9FLAO</name>
<accession>A0A2I0QZY8</accession>
<dbReference type="EMBL" id="PJNI01000016">
    <property type="protein sequence ID" value="PKR79888.1"/>
    <property type="molecule type" value="Genomic_DNA"/>
</dbReference>
<comment type="caution">
    <text evidence="1">The sequence shown here is derived from an EMBL/GenBank/DDBJ whole genome shotgun (WGS) entry which is preliminary data.</text>
</comment>
<reference evidence="1 2" key="1">
    <citation type="submission" date="2017-12" db="EMBL/GenBank/DDBJ databases">
        <title>The draft genome sequence of Brumimicrobium saltpan LHR20.</title>
        <authorList>
            <person name="Do Z.-J."/>
            <person name="Luo H.-R."/>
        </authorList>
    </citation>
    <scope>NUCLEOTIDE SEQUENCE [LARGE SCALE GENOMIC DNA]</scope>
    <source>
        <strain evidence="1 2">LHR20</strain>
    </source>
</reference>
<evidence type="ECO:0008006" key="3">
    <source>
        <dbReference type="Google" id="ProtNLM"/>
    </source>
</evidence>
<dbReference type="Proteomes" id="UP000236654">
    <property type="component" value="Unassembled WGS sequence"/>
</dbReference>
<sequence length="236" mass="26295">MNSNAGFSQANPKWNTHGNSKNHSLMKKLILFILVVIVLMSCNRKTTLKGRVMNPITGEGIAGATISASKITMELPGGYKTVEQTTSDTNGDFLLKFKKSASSIGVSTGNYHNIGWYQNGEIQNGYYLPVQQGENMHADFYAVPYGELQINVKNINCFNQSDTLSIFRTHSIPDYYDDVPNPAIYVGCIDNIGNMNKSPMGWYKYKGKVIRNGIETTIKDSIYLGAGETEVWNIYY</sequence>